<dbReference type="AlphaFoldDB" id="A0A9P7GGY6"/>
<proteinExistence type="predicted"/>
<dbReference type="OrthoDB" id="17410at2759"/>
<feature type="repeat" description="WD" evidence="6">
    <location>
        <begin position="493"/>
        <end position="527"/>
    </location>
</feature>
<evidence type="ECO:0000313" key="9">
    <source>
        <dbReference type="EMBL" id="KAG5649838.1"/>
    </source>
</evidence>
<accession>A0A9P7GGY6</accession>
<dbReference type="SUPFAM" id="SSF50978">
    <property type="entry name" value="WD40 repeat-like"/>
    <property type="match status" value="1"/>
</dbReference>
<protein>
    <recommendedName>
        <fullName evidence="8">Transcriptional repressor Tup1 N-terminal domain-containing protein</fullName>
    </recommendedName>
</protein>
<dbReference type="Proteomes" id="UP000717328">
    <property type="component" value="Unassembled WGS sequence"/>
</dbReference>
<dbReference type="PROSITE" id="PS50082">
    <property type="entry name" value="WD_REPEATS_2"/>
    <property type="match status" value="5"/>
</dbReference>
<comment type="caution">
    <text evidence="9">The sequence shown here is derived from an EMBL/GenBank/DDBJ whole genome shotgun (WGS) entry which is preliminary data.</text>
</comment>
<dbReference type="Pfam" id="PF00400">
    <property type="entry name" value="WD40"/>
    <property type="match status" value="7"/>
</dbReference>
<feature type="compositionally biased region" description="Low complexity" evidence="7">
    <location>
        <begin position="125"/>
        <end position="134"/>
    </location>
</feature>
<name>A0A9P7GGY6_9AGAR</name>
<feature type="domain" description="Transcriptional repressor Tup1 N-terminal" evidence="8">
    <location>
        <begin position="25"/>
        <end position="99"/>
    </location>
</feature>
<feature type="repeat" description="WD" evidence="6">
    <location>
        <begin position="583"/>
        <end position="618"/>
    </location>
</feature>
<feature type="repeat" description="WD" evidence="6">
    <location>
        <begin position="451"/>
        <end position="492"/>
    </location>
</feature>
<feature type="region of interest" description="Disordered" evidence="7">
    <location>
        <begin position="533"/>
        <end position="572"/>
    </location>
</feature>
<feature type="repeat" description="WD" evidence="6">
    <location>
        <begin position="368"/>
        <end position="402"/>
    </location>
</feature>
<keyword evidence="5" id="KW-0804">Transcription</keyword>
<evidence type="ECO:0000256" key="7">
    <source>
        <dbReference type="SAM" id="MobiDB-lite"/>
    </source>
</evidence>
<keyword evidence="1" id="KW-0678">Repressor</keyword>
<dbReference type="InterPro" id="IPR015943">
    <property type="entry name" value="WD40/YVTN_repeat-like_dom_sf"/>
</dbReference>
<feature type="compositionally biased region" description="Basic and acidic residues" evidence="7">
    <location>
        <begin position="243"/>
        <end position="256"/>
    </location>
</feature>
<dbReference type="InterPro" id="IPR036322">
    <property type="entry name" value="WD40_repeat_dom_sf"/>
</dbReference>
<dbReference type="EMBL" id="JABCKI010000680">
    <property type="protein sequence ID" value="KAG5649838.1"/>
    <property type="molecule type" value="Genomic_DNA"/>
</dbReference>
<dbReference type="PROSITE" id="PS50294">
    <property type="entry name" value="WD_REPEATS_REGION"/>
    <property type="match status" value="5"/>
</dbReference>
<evidence type="ECO:0000259" key="8">
    <source>
        <dbReference type="Pfam" id="PF08581"/>
    </source>
</evidence>
<dbReference type="InterPro" id="IPR001680">
    <property type="entry name" value="WD40_rpt"/>
</dbReference>
<dbReference type="PANTHER" id="PTHR19848">
    <property type="entry name" value="WD40 REPEAT PROTEIN"/>
    <property type="match status" value="1"/>
</dbReference>
<feature type="compositionally biased region" description="Gly residues" evidence="7">
    <location>
        <begin position="215"/>
        <end position="241"/>
    </location>
</feature>
<feature type="compositionally biased region" description="Low complexity" evidence="7">
    <location>
        <begin position="537"/>
        <end position="547"/>
    </location>
</feature>
<sequence>MSRPIQHRSLQPSGPPPQITAPHTRLNDSFDSIRNEFDAIVAELALLRGQKEELEAKLLAQVTEVTKIHQSFYDLEAQHNKVRGSYDEELLRLRQELHNARQGQHAPPPPPLSHPHPSPHPHANPHPGSTAPHPHLNPHPGLNPPPAAPPPNGSSAGGYPGDPYYPGRERERDKEREREARERERERDRAERERESEGQHRERARSDADYKRGLAIGGPMGDRGGSERGGMAGPGERGMGPMGEKRFKTERIKSDRPGGPSTPGPVGGANPPGSFPDDLDIHTVPPELKKEGSDWFAVFNPNAKRVLDVSLVHTLMHESVVCCVRFSADGKFLATGCNRTAQIYDTKTGLKTCVLVDESAGKAGDLYIRSVCFSPDGKYLATGAEDKKIRIWDIAKKRIRTVFDGHQQEIYSLDFSADGRLIVSGSGDKTARIWDMSDSKSKVLTINDPDSLNNDAGVTSVAISPNGQFVAAGSLDTVVRIWDVASAQLVERLRGHRDSVYSVAFTPDGKGLVSGSLDKTLKYWDVSALMAGGGASTSGSGSSSSAGLIKGRKEGGAPANGSGLGLGLKKDSEKGSSQCTMNFTGHKDYVLSVAVSHDGQWVVSGSKDRGVQFWDSRSAIVQCMLQGHKNSGVLPLYLCFCAEMDAHWGIVVISIDLSPAGSVLATGSGDWQARICTSSLLLSYMLLC</sequence>
<evidence type="ECO:0000256" key="3">
    <source>
        <dbReference type="ARBA" id="ARBA00022737"/>
    </source>
</evidence>
<dbReference type="InterPro" id="IPR020472">
    <property type="entry name" value="WD40_PAC1"/>
</dbReference>
<feature type="compositionally biased region" description="Pro residues" evidence="7">
    <location>
        <begin position="135"/>
        <end position="152"/>
    </location>
</feature>
<dbReference type="InterPro" id="IPR013890">
    <property type="entry name" value="Tscrpt_rep_Tup1_N"/>
</dbReference>
<evidence type="ECO:0000313" key="10">
    <source>
        <dbReference type="Proteomes" id="UP000717328"/>
    </source>
</evidence>
<dbReference type="PROSITE" id="PS00678">
    <property type="entry name" value="WD_REPEATS_1"/>
    <property type="match status" value="4"/>
</dbReference>
<feature type="region of interest" description="Disordered" evidence="7">
    <location>
        <begin position="99"/>
        <end position="283"/>
    </location>
</feature>
<dbReference type="SMART" id="SM00320">
    <property type="entry name" value="WD40"/>
    <property type="match status" value="7"/>
</dbReference>
<reference evidence="9" key="2">
    <citation type="submission" date="2021-10" db="EMBL/GenBank/DDBJ databases">
        <title>Phylogenomics reveals ancestral predisposition of the termite-cultivated fungus Termitomyces towards a domesticated lifestyle.</title>
        <authorList>
            <person name="Auxier B."/>
            <person name="Grum-Grzhimaylo A."/>
            <person name="Cardenas M.E."/>
            <person name="Lodge J.D."/>
            <person name="Laessoe T."/>
            <person name="Pedersen O."/>
            <person name="Smith M.E."/>
            <person name="Kuyper T.W."/>
            <person name="Franco-Molano E.A."/>
            <person name="Baroni T.J."/>
            <person name="Aanen D.K."/>
        </authorList>
    </citation>
    <scope>NUCLEOTIDE SEQUENCE</scope>
    <source>
        <strain evidence="9">D49</strain>
    </source>
</reference>
<dbReference type="InterPro" id="IPR019775">
    <property type="entry name" value="WD40_repeat_CS"/>
</dbReference>
<keyword evidence="10" id="KW-1185">Reference proteome</keyword>
<gene>
    <name evidence="9" type="ORF">H0H81_001827</name>
</gene>
<evidence type="ECO:0000256" key="2">
    <source>
        <dbReference type="ARBA" id="ARBA00022574"/>
    </source>
</evidence>
<dbReference type="PANTHER" id="PTHR19848:SF8">
    <property type="entry name" value="F-BOX AND WD REPEAT DOMAIN CONTAINING 7"/>
    <property type="match status" value="1"/>
</dbReference>
<feature type="compositionally biased region" description="Basic and acidic residues" evidence="7">
    <location>
        <begin position="167"/>
        <end position="212"/>
    </location>
</feature>
<dbReference type="Gene3D" id="1.20.5.340">
    <property type="match status" value="1"/>
</dbReference>
<feature type="repeat" description="WD" evidence="6">
    <location>
        <begin position="403"/>
        <end position="444"/>
    </location>
</feature>
<dbReference type="Pfam" id="PF08581">
    <property type="entry name" value="Tup_N"/>
    <property type="match status" value="1"/>
</dbReference>
<feature type="compositionally biased region" description="Pro residues" evidence="7">
    <location>
        <begin position="106"/>
        <end position="124"/>
    </location>
</feature>
<dbReference type="PRINTS" id="PR00320">
    <property type="entry name" value="GPROTEINBRPT"/>
</dbReference>
<organism evidence="9 10">
    <name type="scientific">Sphagnurus paluster</name>
    <dbReference type="NCBI Taxonomy" id="117069"/>
    <lineage>
        <taxon>Eukaryota</taxon>
        <taxon>Fungi</taxon>
        <taxon>Dikarya</taxon>
        <taxon>Basidiomycota</taxon>
        <taxon>Agaricomycotina</taxon>
        <taxon>Agaricomycetes</taxon>
        <taxon>Agaricomycetidae</taxon>
        <taxon>Agaricales</taxon>
        <taxon>Tricholomatineae</taxon>
        <taxon>Lyophyllaceae</taxon>
        <taxon>Sphagnurus</taxon>
    </lineage>
</organism>
<dbReference type="Gene3D" id="2.130.10.10">
    <property type="entry name" value="YVTN repeat-like/Quinoprotein amine dehydrogenase"/>
    <property type="match status" value="1"/>
</dbReference>
<evidence type="ECO:0000256" key="6">
    <source>
        <dbReference type="PROSITE-ProRule" id="PRU00221"/>
    </source>
</evidence>
<reference evidence="9" key="1">
    <citation type="submission" date="2021-02" db="EMBL/GenBank/DDBJ databases">
        <authorList>
            <person name="Nieuwenhuis M."/>
            <person name="Van De Peppel L.J.J."/>
        </authorList>
    </citation>
    <scope>NUCLEOTIDE SEQUENCE</scope>
    <source>
        <strain evidence="9">D49</strain>
    </source>
</reference>
<evidence type="ECO:0000256" key="1">
    <source>
        <dbReference type="ARBA" id="ARBA00022491"/>
    </source>
</evidence>
<feature type="region of interest" description="Disordered" evidence="7">
    <location>
        <begin position="1"/>
        <end position="25"/>
    </location>
</feature>
<evidence type="ECO:0000256" key="4">
    <source>
        <dbReference type="ARBA" id="ARBA00023015"/>
    </source>
</evidence>
<keyword evidence="2 6" id="KW-0853">WD repeat</keyword>
<evidence type="ECO:0000256" key="5">
    <source>
        <dbReference type="ARBA" id="ARBA00023163"/>
    </source>
</evidence>
<keyword evidence="3" id="KW-0677">Repeat</keyword>
<dbReference type="CDD" id="cd00200">
    <property type="entry name" value="WD40"/>
    <property type="match status" value="1"/>
</dbReference>
<keyword evidence="4" id="KW-0805">Transcription regulation</keyword>